<gene>
    <name evidence="2" type="ORF">ACFSKP_09300</name>
</gene>
<dbReference type="PANTHER" id="PTHR15032">
    <property type="entry name" value="N-ACYL-PHOSPHATIDYLETHANOLAMINE-HYDROLYZING PHOSPHOLIPASE D"/>
    <property type="match status" value="1"/>
</dbReference>
<dbReference type="PROSITE" id="PS51257">
    <property type="entry name" value="PROKAR_LIPOPROTEIN"/>
    <property type="match status" value="1"/>
</dbReference>
<comment type="caution">
    <text evidence="2">The sequence shown here is derived from an EMBL/GenBank/DDBJ whole genome shotgun (WGS) entry which is preliminary data.</text>
</comment>
<dbReference type="Proteomes" id="UP001597374">
    <property type="component" value="Unassembled WGS sequence"/>
</dbReference>
<dbReference type="RefSeq" id="WP_250428216.1">
    <property type="nucleotide sequence ID" value="NZ_JALPRR010000001.1"/>
</dbReference>
<dbReference type="EMBL" id="JBHUIM010000001">
    <property type="protein sequence ID" value="MFD2246448.1"/>
    <property type="molecule type" value="Genomic_DNA"/>
</dbReference>
<keyword evidence="3" id="KW-1185">Reference proteome</keyword>
<evidence type="ECO:0000313" key="2">
    <source>
        <dbReference type="EMBL" id="MFD2246448.1"/>
    </source>
</evidence>
<name>A0ABW5CXC2_9BACT</name>
<evidence type="ECO:0000259" key="1">
    <source>
        <dbReference type="Pfam" id="PF12706"/>
    </source>
</evidence>
<dbReference type="InterPro" id="IPR036866">
    <property type="entry name" value="RibonucZ/Hydroxyglut_hydro"/>
</dbReference>
<evidence type="ECO:0000313" key="3">
    <source>
        <dbReference type="Proteomes" id="UP001597374"/>
    </source>
</evidence>
<accession>A0ABW5CXC2</accession>
<dbReference type="Pfam" id="PF12706">
    <property type="entry name" value="Lactamase_B_2"/>
    <property type="match status" value="1"/>
</dbReference>
<dbReference type="Gene3D" id="3.60.15.10">
    <property type="entry name" value="Ribonuclease Z/Hydroxyacylglutathione hydrolase-like"/>
    <property type="match status" value="1"/>
</dbReference>
<dbReference type="InterPro" id="IPR001279">
    <property type="entry name" value="Metallo-B-lactamas"/>
</dbReference>
<reference evidence="3" key="1">
    <citation type="journal article" date="2019" name="Int. J. Syst. Evol. Microbiol.">
        <title>The Global Catalogue of Microorganisms (GCM) 10K type strain sequencing project: providing services to taxonomists for standard genome sequencing and annotation.</title>
        <authorList>
            <consortium name="The Broad Institute Genomics Platform"/>
            <consortium name="The Broad Institute Genome Sequencing Center for Infectious Disease"/>
            <person name="Wu L."/>
            <person name="Ma J."/>
        </authorList>
    </citation>
    <scope>NUCLEOTIDE SEQUENCE [LARGE SCALE GENOMIC DNA]</scope>
    <source>
        <strain evidence="3">CGMCC 4.1782</strain>
    </source>
</reference>
<organism evidence="2 3">
    <name type="scientific">Pontibacter ruber</name>
    <dbReference type="NCBI Taxonomy" id="1343895"/>
    <lineage>
        <taxon>Bacteria</taxon>
        <taxon>Pseudomonadati</taxon>
        <taxon>Bacteroidota</taxon>
        <taxon>Cytophagia</taxon>
        <taxon>Cytophagales</taxon>
        <taxon>Hymenobacteraceae</taxon>
        <taxon>Pontibacter</taxon>
    </lineage>
</organism>
<dbReference type="PANTHER" id="PTHR15032:SF4">
    <property type="entry name" value="N-ACYL-PHOSPHATIDYLETHANOLAMINE-HYDROLYZING PHOSPHOLIPASE D"/>
    <property type="match status" value="1"/>
</dbReference>
<proteinExistence type="predicted"/>
<feature type="domain" description="Metallo-beta-lactamase" evidence="1">
    <location>
        <begin position="132"/>
        <end position="327"/>
    </location>
</feature>
<dbReference type="SUPFAM" id="SSF56281">
    <property type="entry name" value="Metallo-hydrolase/oxidoreductase"/>
    <property type="match status" value="1"/>
</dbReference>
<sequence length="378" mass="42525">MKRRTGICLHVLGLLILQVTLAGCSLLNLAPQVGAEPKGARLKAIQNSPNYQYGQFRNLVPTKTGLDFLGYAKVISVKLAGKFFGDNDNQEPNWEIPVLKLDLRQYDADQDTATVISWLGHSALLVQIDGKRLLLDPMLNGFASPVSFVGPKRFSALAITAEELPPIDAILISHDHYDHLDYGSIKKLNEKTRHFFVPLGVGAHLERWGVPAEKITELDWWQEASFKGLTFAATPSRHFSGRGVGISMQTLWSSWVIMGRKDRIFFSGDSGYFSGFKEIGNKYGPFAITLMECGQYNELWPDIHMMPEQTVQAHLDLKGKLLMPIHWGAFDLTTYAWTDPIERATKEADRLKVPITTPRIGESVILHHYIPAKVWWQK</sequence>
<protein>
    <submittedName>
        <fullName evidence="2">MBL fold metallo-hydrolase</fullName>
    </submittedName>
</protein>